<evidence type="ECO:0000256" key="11">
    <source>
        <dbReference type="PIRSR" id="PIRSR607992-2"/>
    </source>
</evidence>
<dbReference type="InterPro" id="IPR007992">
    <property type="entry name" value="CybS"/>
</dbReference>
<comment type="subcellular location">
    <subcellularLocation>
        <location evidence="1 12">Mitochondrion inner membrane</location>
        <topology evidence="1 12">Multi-pass membrane protein</topology>
    </subcellularLocation>
</comment>
<evidence type="ECO:0000313" key="14">
    <source>
        <dbReference type="Proteomes" id="UP001190700"/>
    </source>
</evidence>
<dbReference type="Gene3D" id="1.20.1300.10">
    <property type="entry name" value="Fumarate reductase/succinate dehydrogenase, transmembrane subunit"/>
    <property type="match status" value="1"/>
</dbReference>
<dbReference type="GO" id="GO:0046872">
    <property type="term" value="F:metal ion binding"/>
    <property type="evidence" value="ECO:0007669"/>
    <property type="project" value="UniProtKB-KW"/>
</dbReference>
<dbReference type="InterPro" id="IPR034804">
    <property type="entry name" value="SQR/QFR_C/D"/>
</dbReference>
<accession>A0AAE0BQY1</accession>
<evidence type="ECO:0000256" key="7">
    <source>
        <dbReference type="ARBA" id="ARBA00022989"/>
    </source>
</evidence>
<keyword evidence="5 12" id="KW-0999">Mitochondrion inner membrane</keyword>
<evidence type="ECO:0000256" key="8">
    <source>
        <dbReference type="ARBA" id="ARBA00023128"/>
    </source>
</evidence>
<evidence type="ECO:0000256" key="3">
    <source>
        <dbReference type="ARBA" id="ARBA00022448"/>
    </source>
</evidence>
<feature type="binding site" description="axial binding residue" evidence="11">
    <location>
        <position position="52"/>
    </location>
    <ligand>
        <name>heme b</name>
        <dbReference type="ChEBI" id="CHEBI:60344"/>
        <note>ligand shared with SDHC</note>
    </ligand>
    <ligandPart>
        <name>Fe</name>
        <dbReference type="ChEBI" id="CHEBI:18248"/>
    </ligandPart>
</feature>
<keyword evidence="4" id="KW-0812">Transmembrane</keyword>
<evidence type="ECO:0000256" key="5">
    <source>
        <dbReference type="ARBA" id="ARBA00022792"/>
    </source>
</evidence>
<keyword evidence="3" id="KW-0813">Transport</keyword>
<dbReference type="AlphaFoldDB" id="A0AAE0BQY1"/>
<keyword evidence="11" id="KW-0479">Metal-binding</keyword>
<keyword evidence="14" id="KW-1185">Reference proteome</keyword>
<gene>
    <name evidence="13" type="ORF">CYMTET_49636</name>
</gene>
<evidence type="ECO:0000256" key="2">
    <source>
        <dbReference type="ARBA" id="ARBA00007294"/>
    </source>
</evidence>
<dbReference type="EMBL" id="LGRX02033617">
    <property type="protein sequence ID" value="KAK3240528.1"/>
    <property type="molecule type" value="Genomic_DNA"/>
</dbReference>
<reference evidence="13 14" key="1">
    <citation type="journal article" date="2015" name="Genome Biol. Evol.">
        <title>Comparative Genomics of a Bacterivorous Green Alga Reveals Evolutionary Causalities and Consequences of Phago-Mixotrophic Mode of Nutrition.</title>
        <authorList>
            <person name="Burns J.A."/>
            <person name="Paasch A."/>
            <person name="Narechania A."/>
            <person name="Kim E."/>
        </authorList>
    </citation>
    <scope>NUCLEOTIDE SEQUENCE [LARGE SCALE GENOMIC DNA]</scope>
    <source>
        <strain evidence="13 14">PLY_AMNH</strain>
    </source>
</reference>
<comment type="caution">
    <text evidence="13">The sequence shown here is derived from an EMBL/GenBank/DDBJ whole genome shotgun (WGS) entry which is preliminary data.</text>
</comment>
<feature type="binding site" evidence="10">
    <location>
        <position position="64"/>
    </location>
    <ligand>
        <name>a ubiquinone</name>
        <dbReference type="ChEBI" id="CHEBI:16389"/>
        <note>ligand shared with IP/SDHB</note>
    </ligand>
</feature>
<dbReference type="Pfam" id="PF05328">
    <property type="entry name" value="CybS"/>
    <property type="match status" value="1"/>
</dbReference>
<name>A0AAE0BQY1_9CHLO</name>
<evidence type="ECO:0000313" key="13">
    <source>
        <dbReference type="EMBL" id="KAK3240528.1"/>
    </source>
</evidence>
<sequence length="111" mass="11527">MASKLINADLIPASFYHKTSIAAGVLLPLGVFTEGSLSLPFDLLLGVALPVHSHIACNYVIADYIKPPALNGAARAGMMAVTAVTLAGLLKLNLTGPGLSASVKQLWKKSE</sequence>
<comment type="similarity">
    <text evidence="2 12">Belongs to the CybS family.</text>
</comment>
<evidence type="ECO:0000256" key="4">
    <source>
        <dbReference type="ARBA" id="ARBA00022692"/>
    </source>
</evidence>
<dbReference type="GO" id="GO:0006099">
    <property type="term" value="P:tricarboxylic acid cycle"/>
    <property type="evidence" value="ECO:0007669"/>
    <property type="project" value="TreeGrafter"/>
</dbReference>
<keyword evidence="7" id="KW-1133">Transmembrane helix</keyword>
<dbReference type="PANTHER" id="PTHR13337:SF2">
    <property type="entry name" value="SUCCINATE DEHYDROGENASE [UBIQUINONE] CYTOCHROME B SMALL SUBUNIT, MITOCHONDRIAL"/>
    <property type="match status" value="1"/>
</dbReference>
<keyword evidence="9 12" id="KW-0472">Membrane</keyword>
<evidence type="ECO:0000256" key="12">
    <source>
        <dbReference type="RuleBase" id="RU364031"/>
    </source>
</evidence>
<keyword evidence="6 12" id="KW-0809">Transit peptide</keyword>
<proteinExistence type="inferred from homology"/>
<evidence type="ECO:0000256" key="1">
    <source>
        <dbReference type="ARBA" id="ARBA00004448"/>
    </source>
</evidence>
<dbReference type="GO" id="GO:0048039">
    <property type="term" value="F:ubiquinone binding"/>
    <property type="evidence" value="ECO:0007669"/>
    <property type="project" value="TreeGrafter"/>
</dbReference>
<dbReference type="GO" id="GO:0006121">
    <property type="term" value="P:mitochondrial electron transport, succinate to ubiquinone"/>
    <property type="evidence" value="ECO:0007669"/>
    <property type="project" value="TreeGrafter"/>
</dbReference>
<organism evidence="13 14">
    <name type="scientific">Cymbomonas tetramitiformis</name>
    <dbReference type="NCBI Taxonomy" id="36881"/>
    <lineage>
        <taxon>Eukaryota</taxon>
        <taxon>Viridiplantae</taxon>
        <taxon>Chlorophyta</taxon>
        <taxon>Pyramimonadophyceae</taxon>
        <taxon>Pyramimonadales</taxon>
        <taxon>Pyramimonadaceae</taxon>
        <taxon>Cymbomonas</taxon>
    </lineage>
</organism>
<keyword evidence="11" id="KW-0408">Iron</keyword>
<dbReference type="GO" id="GO:0005743">
    <property type="term" value="C:mitochondrial inner membrane"/>
    <property type="evidence" value="ECO:0007669"/>
    <property type="project" value="UniProtKB-SubCell"/>
</dbReference>
<evidence type="ECO:0000256" key="9">
    <source>
        <dbReference type="ARBA" id="ARBA00023136"/>
    </source>
</evidence>
<dbReference type="GO" id="GO:0020037">
    <property type="term" value="F:heme binding"/>
    <property type="evidence" value="ECO:0007669"/>
    <property type="project" value="TreeGrafter"/>
</dbReference>
<protein>
    <recommendedName>
        <fullName evidence="12">Succinate dehydrogenase [ubiquinone] cytochrome b small subunit</fullName>
    </recommendedName>
</protein>
<dbReference type="Proteomes" id="UP001190700">
    <property type="component" value="Unassembled WGS sequence"/>
</dbReference>
<evidence type="ECO:0000256" key="6">
    <source>
        <dbReference type="ARBA" id="ARBA00022946"/>
    </source>
</evidence>
<dbReference type="PANTHER" id="PTHR13337">
    <property type="entry name" value="SUCCINATE DEHYDROGENASE"/>
    <property type="match status" value="1"/>
</dbReference>
<evidence type="ECO:0000256" key="10">
    <source>
        <dbReference type="PIRSR" id="PIRSR607992-1"/>
    </source>
</evidence>
<keyword evidence="8 12" id="KW-0496">Mitochondrion</keyword>